<proteinExistence type="predicted"/>
<evidence type="ECO:0000259" key="1">
    <source>
        <dbReference type="PROSITE" id="PS51462"/>
    </source>
</evidence>
<dbReference type="WBParaSite" id="PSU_v2.g11920.t1">
    <property type="protein sequence ID" value="PSU_v2.g11920.t1"/>
    <property type="gene ID" value="PSU_v2.g11920"/>
</dbReference>
<dbReference type="Gene3D" id="3.90.79.10">
    <property type="entry name" value="Nucleoside Triphosphate Pyrophosphohydrolase"/>
    <property type="match status" value="1"/>
</dbReference>
<evidence type="ECO:0000313" key="3">
    <source>
        <dbReference type="WBParaSite" id="PSU_v2.g11920.t1"/>
    </source>
</evidence>
<dbReference type="GO" id="GO:0047631">
    <property type="term" value="F:ADP-ribose diphosphatase activity"/>
    <property type="evidence" value="ECO:0007669"/>
    <property type="project" value="InterPro"/>
</dbReference>
<reference evidence="3" key="1">
    <citation type="submission" date="2022-11" db="UniProtKB">
        <authorList>
            <consortium name="WormBaseParasite"/>
        </authorList>
    </citation>
    <scope>IDENTIFICATION</scope>
</reference>
<feature type="domain" description="Nudix hydrolase" evidence="1">
    <location>
        <begin position="115"/>
        <end position="258"/>
    </location>
</feature>
<accession>A0A914XY86</accession>
<dbReference type="Pfam" id="PF00293">
    <property type="entry name" value="NUDIX"/>
    <property type="match status" value="1"/>
</dbReference>
<dbReference type="InterPro" id="IPR039989">
    <property type="entry name" value="NUDT9"/>
</dbReference>
<dbReference type="PANTHER" id="PTHR13030:SF8">
    <property type="entry name" value="ADP-RIBOSE PYROPHOSPHATASE, MITOCHONDRIAL"/>
    <property type="match status" value="1"/>
</dbReference>
<dbReference type="InterPro" id="IPR000086">
    <property type="entry name" value="NUDIX_hydrolase_dom"/>
</dbReference>
<dbReference type="PROSITE" id="PS51462">
    <property type="entry name" value="NUDIX"/>
    <property type="match status" value="1"/>
</dbReference>
<evidence type="ECO:0000313" key="2">
    <source>
        <dbReference type="Proteomes" id="UP000887577"/>
    </source>
</evidence>
<sequence>MKRAANMLGYLHKACRDSTKPYMKTDVVRFAVADEKVSWNVKWDDYKPVEFNSDKLKGKEWADPENLKGIKFNQIDGKLNRKSHMGDYKLDESGAPINPEGRTGLRGRGVLGRFGPNHAVDPLVSRFNNGKLQYIAIERSDTGQWALPGGMVDAGEEPNEAAKREFTEEALDNVSVQEMEDLWKKGVILYKGYVDDHRNTDTSWMETIVFNFHDSDGIMEKASLKAGDDAVNVKWVNVDDNIPLYASHSHFVKLLAKHHNYNQ</sequence>
<organism evidence="2 3">
    <name type="scientific">Panagrolaimus superbus</name>
    <dbReference type="NCBI Taxonomy" id="310955"/>
    <lineage>
        <taxon>Eukaryota</taxon>
        <taxon>Metazoa</taxon>
        <taxon>Ecdysozoa</taxon>
        <taxon>Nematoda</taxon>
        <taxon>Chromadorea</taxon>
        <taxon>Rhabditida</taxon>
        <taxon>Tylenchina</taxon>
        <taxon>Panagrolaimomorpha</taxon>
        <taxon>Panagrolaimoidea</taxon>
        <taxon>Panagrolaimidae</taxon>
        <taxon>Panagrolaimus</taxon>
    </lineage>
</organism>
<dbReference type="SUPFAM" id="SSF55811">
    <property type="entry name" value="Nudix"/>
    <property type="match status" value="1"/>
</dbReference>
<dbReference type="Pfam" id="PF25969">
    <property type="entry name" value="NUDT9_N"/>
    <property type="match status" value="1"/>
</dbReference>
<name>A0A914XY86_9BILA</name>
<protein>
    <submittedName>
        <fullName evidence="3">Nudix hydrolase domain-containing protein</fullName>
    </submittedName>
</protein>
<dbReference type="PANTHER" id="PTHR13030">
    <property type="entry name" value="NUDIX HYDROLASE"/>
    <property type="match status" value="1"/>
</dbReference>
<dbReference type="AlphaFoldDB" id="A0A914XY86"/>
<dbReference type="Proteomes" id="UP000887577">
    <property type="component" value="Unplaced"/>
</dbReference>
<keyword evidence="2" id="KW-1185">Reference proteome</keyword>
<dbReference type="InterPro" id="IPR015797">
    <property type="entry name" value="NUDIX_hydrolase-like_dom_sf"/>
</dbReference>
<dbReference type="CDD" id="cd03670">
    <property type="entry name" value="NUDIX_ADPRase_Nudt9"/>
    <property type="match status" value="1"/>
</dbReference>